<proteinExistence type="predicted"/>
<dbReference type="EMBL" id="QORN01000033">
    <property type="protein sequence ID" value="MBD5807120.1"/>
    <property type="molecule type" value="Genomic_DNA"/>
</dbReference>
<evidence type="ECO:0000259" key="10">
    <source>
        <dbReference type="PROSITE" id="PS51198"/>
    </source>
</evidence>
<evidence type="ECO:0000256" key="5">
    <source>
        <dbReference type="ARBA" id="ARBA00023235"/>
    </source>
</evidence>
<dbReference type="GO" id="GO:0004386">
    <property type="term" value="F:helicase activity"/>
    <property type="evidence" value="ECO:0007669"/>
    <property type="project" value="UniProtKB-KW"/>
</dbReference>
<dbReference type="SUPFAM" id="SSF52540">
    <property type="entry name" value="P-loop containing nucleoside triphosphate hydrolases"/>
    <property type="match status" value="1"/>
</dbReference>
<evidence type="ECO:0000256" key="3">
    <source>
        <dbReference type="ARBA" id="ARBA00022806"/>
    </source>
</evidence>
<comment type="caution">
    <text evidence="11">The sequence shown here is derived from an EMBL/GenBank/DDBJ whole genome shotgun (WGS) entry which is preliminary data.</text>
</comment>
<evidence type="ECO:0000256" key="1">
    <source>
        <dbReference type="ARBA" id="ARBA00022741"/>
    </source>
</evidence>
<protein>
    <recommendedName>
        <fullName evidence="7">DNA 3'-5' helicase</fullName>
        <ecNumber evidence="7">5.6.2.4</ecNumber>
    </recommendedName>
</protein>
<dbReference type="PANTHER" id="PTHR11070">
    <property type="entry name" value="UVRD / RECB / PCRA DNA HELICASE FAMILY MEMBER"/>
    <property type="match status" value="1"/>
</dbReference>
<keyword evidence="12" id="KW-1185">Reference proteome</keyword>
<comment type="catalytic activity">
    <reaction evidence="6">
        <text>Couples ATP hydrolysis with the unwinding of duplex DNA by translocating in the 3'-5' direction.</text>
        <dbReference type="EC" id="5.6.2.4"/>
    </reaction>
</comment>
<organism evidence="11 12">
    <name type="scientific">Limosilactobacillus walteri</name>
    <dbReference type="NCBI Taxonomy" id="2268022"/>
    <lineage>
        <taxon>Bacteria</taxon>
        <taxon>Bacillati</taxon>
        <taxon>Bacillota</taxon>
        <taxon>Bacilli</taxon>
        <taxon>Lactobacillales</taxon>
        <taxon>Lactobacillaceae</taxon>
        <taxon>Limosilactobacillus</taxon>
    </lineage>
</organism>
<keyword evidence="5" id="KW-0413">Isomerase</keyword>
<dbReference type="PROSITE" id="PS51198">
    <property type="entry name" value="UVRD_HELICASE_ATP_BIND"/>
    <property type="match status" value="1"/>
</dbReference>
<sequence length="670" mass="78974">MKKEITEANRIEELEIQEQINNCLDEFRSFCFDAGAGAGKTYALHKSIEYILQGKGKNLRNRNQKILCITYTNAAKEELINRIGHNSEVVISTIHEFLWNFISVQQRMLVEQNKKAIENEQAKIKELEDKFLKKHSLDKNVFEEKISNEQFLNVFYSNYSKKATPFKTPVINYDVFFDKCFGSVDEFKKVVRSVNKLDSYQEALEKHPNEIKVEYNPTRNRDDLAKYIISHDSLLEYCKNIIEENNILQRLLVNSYPYIFIDEYQDTDKKVIDIISSAKEYASNKNKKFVVGYFGDSLQNIYENGVGNLPKKDKYTLIRKKFNRRSTHQIISVIGKIRNDGFNQKSIYKDNNGDLCRFYLSSNEVDLEKFLKQHRLNVNTACLLLKNKDICEKRGFEKLLAVISETPRFSGGNRGNLNSEFLQKNEQYIGWFFREILSFIKFIIRIFDDNSTVNKLIDSTSKSTSHITFNELSRFIKAIRHELANCETMALGNCIEKVNKIDSSIIRKIFFIDHKVDDPMSFIKNSAFEYLYFQNGEYSEFLDKFFEIKFNQFKNWYDYIYDENIHTGISYYTLHGSKGLEFENVVVVLQDDFARKKDYCRYFFSNFNNTRSLNNKDQKRFNQVRNLLYVACSRAKEHLYVIYETQNYKDSNLVKNIKDIFPIVEDINTN</sequence>
<dbReference type="InterPro" id="IPR000212">
    <property type="entry name" value="DNA_helicase_UvrD/REP"/>
</dbReference>
<feature type="domain" description="UvrD-like helicase ATP-binding" evidence="10">
    <location>
        <begin position="13"/>
        <end position="340"/>
    </location>
</feature>
<comment type="catalytic activity">
    <reaction evidence="8">
        <text>ATP + H2O = ADP + phosphate + H(+)</text>
        <dbReference type="Rhea" id="RHEA:13065"/>
        <dbReference type="ChEBI" id="CHEBI:15377"/>
        <dbReference type="ChEBI" id="CHEBI:15378"/>
        <dbReference type="ChEBI" id="CHEBI:30616"/>
        <dbReference type="ChEBI" id="CHEBI:43474"/>
        <dbReference type="ChEBI" id="CHEBI:456216"/>
        <dbReference type="EC" id="5.6.2.4"/>
    </reaction>
</comment>
<dbReference type="Gene3D" id="3.40.50.300">
    <property type="entry name" value="P-loop containing nucleotide triphosphate hydrolases"/>
    <property type="match status" value="2"/>
</dbReference>
<keyword evidence="3 9" id="KW-0347">Helicase</keyword>
<dbReference type="Pfam" id="PF00580">
    <property type="entry name" value="UvrD-helicase"/>
    <property type="match status" value="1"/>
</dbReference>
<reference evidence="11 12" key="1">
    <citation type="submission" date="2018-07" db="EMBL/GenBank/DDBJ databases">
        <title>Phylogenomic Insights into understanding Host Adaptation of Lactobacillus reuteri by a novel species, Lactobacillus spp. M31.</title>
        <authorList>
            <person name="Sharma S."/>
            <person name="Patil P."/>
            <person name="Korpole S."/>
            <person name="Patil P.B."/>
        </authorList>
    </citation>
    <scope>NUCLEOTIDE SEQUENCE [LARGE SCALE GENOMIC DNA]</scope>
    <source>
        <strain evidence="11 12">M31</strain>
    </source>
</reference>
<keyword evidence="1 9" id="KW-0547">Nucleotide-binding</keyword>
<dbReference type="EC" id="5.6.2.4" evidence="7"/>
<dbReference type="InterPro" id="IPR014017">
    <property type="entry name" value="DNA_helicase_UvrD-like_C"/>
</dbReference>
<evidence type="ECO:0000256" key="9">
    <source>
        <dbReference type="PROSITE-ProRule" id="PRU00560"/>
    </source>
</evidence>
<keyword evidence="4 9" id="KW-0067">ATP-binding</keyword>
<evidence type="ECO:0000256" key="2">
    <source>
        <dbReference type="ARBA" id="ARBA00022801"/>
    </source>
</evidence>
<evidence type="ECO:0000256" key="8">
    <source>
        <dbReference type="ARBA" id="ARBA00048988"/>
    </source>
</evidence>
<evidence type="ECO:0000313" key="11">
    <source>
        <dbReference type="EMBL" id="MBD5807120.1"/>
    </source>
</evidence>
<dbReference type="Proteomes" id="UP000704341">
    <property type="component" value="Unassembled WGS sequence"/>
</dbReference>
<dbReference type="RefSeq" id="WP_191668386.1">
    <property type="nucleotide sequence ID" value="NZ_QORN01000033.1"/>
</dbReference>
<keyword evidence="2 9" id="KW-0378">Hydrolase</keyword>
<feature type="binding site" evidence="9">
    <location>
        <begin position="34"/>
        <end position="41"/>
    </location>
    <ligand>
        <name>ATP</name>
        <dbReference type="ChEBI" id="CHEBI:30616"/>
    </ligand>
</feature>
<dbReference type="Pfam" id="PF13361">
    <property type="entry name" value="UvrD_C"/>
    <property type="match status" value="1"/>
</dbReference>
<evidence type="ECO:0000313" key="12">
    <source>
        <dbReference type="Proteomes" id="UP000704341"/>
    </source>
</evidence>
<name>A0ABR8P8N7_9LACO</name>
<evidence type="ECO:0000256" key="4">
    <source>
        <dbReference type="ARBA" id="ARBA00022840"/>
    </source>
</evidence>
<dbReference type="PANTHER" id="PTHR11070:SF67">
    <property type="entry name" value="DNA 3'-5' HELICASE"/>
    <property type="match status" value="1"/>
</dbReference>
<dbReference type="InterPro" id="IPR027417">
    <property type="entry name" value="P-loop_NTPase"/>
</dbReference>
<dbReference type="InterPro" id="IPR014016">
    <property type="entry name" value="UvrD-like_ATP-bd"/>
</dbReference>
<evidence type="ECO:0000256" key="6">
    <source>
        <dbReference type="ARBA" id="ARBA00034617"/>
    </source>
</evidence>
<gene>
    <name evidence="11" type="ORF">DTK66_08435</name>
</gene>
<evidence type="ECO:0000256" key="7">
    <source>
        <dbReference type="ARBA" id="ARBA00034808"/>
    </source>
</evidence>
<accession>A0ABR8P8N7</accession>